<organism evidence="2 3">
    <name type="scientific">Limulus polyphemus</name>
    <name type="common">Atlantic horseshoe crab</name>
    <dbReference type="NCBI Taxonomy" id="6850"/>
    <lineage>
        <taxon>Eukaryota</taxon>
        <taxon>Metazoa</taxon>
        <taxon>Ecdysozoa</taxon>
        <taxon>Arthropoda</taxon>
        <taxon>Chelicerata</taxon>
        <taxon>Merostomata</taxon>
        <taxon>Xiphosura</taxon>
        <taxon>Limulidae</taxon>
        <taxon>Limulus</taxon>
    </lineage>
</organism>
<dbReference type="Pfam" id="PF00171">
    <property type="entry name" value="Aldedh"/>
    <property type="match status" value="2"/>
</dbReference>
<dbReference type="PANTHER" id="PTHR11699">
    <property type="entry name" value="ALDEHYDE DEHYDROGENASE-RELATED"/>
    <property type="match status" value="1"/>
</dbReference>
<dbReference type="RefSeq" id="XP_013784371.1">
    <property type="nucleotide sequence ID" value="XM_013928917.2"/>
</dbReference>
<sequence length="814" mass="89865">MAAIADRMSNVILQIFQELNYAQVTDSDDIVKVWLSQHNSPVGFLMDGCLEQPNERELKGIINPCTKIELAKVFLGKEEDIETAISIARRAQEEWCSQPKKRSRILYSIARNIQKHQRLITLVENITSCKPGHQVRDVDIPYLIRNLYHFAGWPLISTNLDDCWKPFEVTGIMIHKDLNSLSIIPWRMVEALAVGSSVVVLASPECYLSALLFAEVCISAGLPPGLLNVIASDELGFEKLSSSPNIEKLVFIGSTQMAKSIRKVSAGCGKDLSLHLCSRPVVIVFDSADQDSAIEGVIETMIINNGKTGVKVLLQESIFNKFHSKLKDRFKRLRVGSCMDKNVDSTLVTETASKEYLIKLVDAAQLEGAEIFQVHPVGDSGFPPTLISNVQTSSILTIKEFVPGPILILLPFRTPKEAIALANNSLSGLSASVWTEKISLALEVSRYLKVGTVWINSQNMLDAAAGFGGCRESGYSRTGGMEGLMEFMKPNWQISFNNGGQVDQKFGQASINKDLLPSFQPDETTFKLGVDHTYKLYYGGAQKRPDGNSSRAVYNSKGKVIAYVPDAGKKDVRNAVEASLKGQPSWEKRPGHSRAQILYYIAENMEQRKNAFVAQLEEMSGKTEEECLQEVDQCVSSLFTFASCCDKFGGTVQETQLYGMVITSQEAVGIIGIICPEECPLLAFVTLVASAIARGNSVIVVPNEKQPLAALDMYQVFDTSDVPPGVINILTGSQDHLARCLAEHQDIQSIWYYGCSPDGAAVVEHASSQNFKRTWVGSINMQMWYKPSEICVKLMKEACHNKTLWIPMGEIFAN</sequence>
<protein>
    <submittedName>
        <fullName evidence="3">Aldehyde dehydrogenase family 16 member A1-like</fullName>
    </submittedName>
</protein>
<evidence type="ECO:0000313" key="2">
    <source>
        <dbReference type="Proteomes" id="UP000694941"/>
    </source>
</evidence>
<accession>A0ABM1BLG0</accession>
<reference evidence="3" key="1">
    <citation type="submission" date="2025-08" db="UniProtKB">
        <authorList>
            <consortium name="RefSeq"/>
        </authorList>
    </citation>
    <scope>IDENTIFICATION</scope>
    <source>
        <tissue evidence="3">Muscle</tissue>
    </source>
</reference>
<feature type="domain" description="Aldehyde dehydrogenase" evidence="1">
    <location>
        <begin position="60"/>
        <end position="490"/>
    </location>
</feature>
<keyword evidence="2" id="KW-1185">Reference proteome</keyword>
<dbReference type="InterPro" id="IPR016161">
    <property type="entry name" value="Ald_DH/histidinol_DH"/>
</dbReference>
<dbReference type="Proteomes" id="UP000694941">
    <property type="component" value="Unplaced"/>
</dbReference>
<dbReference type="InterPro" id="IPR015590">
    <property type="entry name" value="Aldehyde_DH_dom"/>
</dbReference>
<evidence type="ECO:0000313" key="3">
    <source>
        <dbReference type="RefSeq" id="XP_013784371.1"/>
    </source>
</evidence>
<proteinExistence type="predicted"/>
<evidence type="ECO:0000259" key="1">
    <source>
        <dbReference type="Pfam" id="PF00171"/>
    </source>
</evidence>
<dbReference type="GeneID" id="106468487"/>
<name>A0ABM1BLG0_LIMPO</name>
<gene>
    <name evidence="3" type="primary">LOC106468487</name>
</gene>
<dbReference type="InterPro" id="IPR016162">
    <property type="entry name" value="Ald_DH_N"/>
</dbReference>
<dbReference type="InterPro" id="IPR016163">
    <property type="entry name" value="Ald_DH_C"/>
</dbReference>
<dbReference type="SUPFAM" id="SSF53720">
    <property type="entry name" value="ALDH-like"/>
    <property type="match status" value="2"/>
</dbReference>
<feature type="domain" description="Aldehyde dehydrogenase" evidence="1">
    <location>
        <begin position="551"/>
        <end position="774"/>
    </location>
</feature>
<dbReference type="Gene3D" id="3.40.605.10">
    <property type="entry name" value="Aldehyde Dehydrogenase, Chain A, domain 1"/>
    <property type="match status" value="2"/>
</dbReference>
<dbReference type="Gene3D" id="3.40.309.10">
    <property type="entry name" value="Aldehyde Dehydrogenase, Chain A, domain 2"/>
    <property type="match status" value="1"/>
</dbReference>